<dbReference type="Pfam" id="PF14704">
    <property type="entry name" value="DERM"/>
    <property type="match status" value="1"/>
</dbReference>
<sequence length="168" mass="19027">MMQVMLVALFLFANAMCINAGTNFDATWTKTCPNGQSIYHVSSVHSNPHEDRSWTFLCRPDSKITTTCQWSGFVNSYDQKVVYQCPNGVITGVHSTHSNEAEDRRFSFRCCNTQSNCARDCVWSGYVNNFDGYLNYVVPSGSFLTGAQSFHDNGNEDRRWEFLACKRG</sequence>
<dbReference type="GO" id="GO:0030199">
    <property type="term" value="P:collagen fibril organization"/>
    <property type="evidence" value="ECO:0007669"/>
    <property type="project" value="TreeGrafter"/>
</dbReference>
<evidence type="ECO:0000256" key="3">
    <source>
        <dbReference type="ARBA" id="ARBA00022525"/>
    </source>
</evidence>
<dbReference type="GO" id="GO:0005615">
    <property type="term" value="C:extracellular space"/>
    <property type="evidence" value="ECO:0007669"/>
    <property type="project" value="TreeGrafter"/>
</dbReference>
<comment type="caution">
    <text evidence="5">The sequence shown here is derived from an EMBL/GenBank/DDBJ whole genome shotgun (WGS) entry which is preliminary data.</text>
</comment>
<reference evidence="5" key="1">
    <citation type="submission" date="2020-04" db="EMBL/GenBank/DDBJ databases">
        <authorList>
            <person name="Alioto T."/>
            <person name="Alioto T."/>
            <person name="Gomez Garrido J."/>
        </authorList>
    </citation>
    <scope>NUCLEOTIDE SEQUENCE</scope>
    <source>
        <strain evidence="5">A484AB</strain>
    </source>
</reference>
<evidence type="ECO:0000256" key="4">
    <source>
        <dbReference type="ARBA" id="ARBA00023157"/>
    </source>
</evidence>
<proteinExistence type="inferred from homology"/>
<dbReference type="Proteomes" id="UP001152795">
    <property type="component" value="Unassembled WGS sequence"/>
</dbReference>
<dbReference type="EMBL" id="CACRXK020004413">
    <property type="protein sequence ID" value="CAB4002663.1"/>
    <property type="molecule type" value="Genomic_DNA"/>
</dbReference>
<comment type="subcellular location">
    <subcellularLocation>
        <location evidence="1">Secreted</location>
    </subcellularLocation>
</comment>
<dbReference type="InterPro" id="IPR026645">
    <property type="entry name" value="Dermatopontin"/>
</dbReference>
<evidence type="ECO:0000256" key="1">
    <source>
        <dbReference type="ARBA" id="ARBA00004613"/>
    </source>
</evidence>
<organism evidence="5 6">
    <name type="scientific">Paramuricea clavata</name>
    <name type="common">Red gorgonian</name>
    <name type="synonym">Violescent sea-whip</name>
    <dbReference type="NCBI Taxonomy" id="317549"/>
    <lineage>
        <taxon>Eukaryota</taxon>
        <taxon>Metazoa</taxon>
        <taxon>Cnidaria</taxon>
        <taxon>Anthozoa</taxon>
        <taxon>Octocorallia</taxon>
        <taxon>Malacalcyonacea</taxon>
        <taxon>Plexauridae</taxon>
        <taxon>Paramuricea</taxon>
    </lineage>
</organism>
<keyword evidence="6" id="KW-1185">Reference proteome</keyword>
<name>A0A6S7HHE1_PARCT</name>
<evidence type="ECO:0000313" key="5">
    <source>
        <dbReference type="EMBL" id="CAB4002663.1"/>
    </source>
</evidence>
<dbReference type="PANTHER" id="PTHR15040">
    <property type="entry name" value="DERMATOPONTIN-RELATED"/>
    <property type="match status" value="1"/>
</dbReference>
<accession>A0A6S7HHE1</accession>
<dbReference type="OrthoDB" id="5980959at2759"/>
<evidence type="ECO:0000313" key="6">
    <source>
        <dbReference type="Proteomes" id="UP001152795"/>
    </source>
</evidence>
<keyword evidence="3" id="KW-0964">Secreted</keyword>
<keyword evidence="4" id="KW-1015">Disulfide bond</keyword>
<gene>
    <name evidence="5" type="ORF">PACLA_8A065587</name>
</gene>
<protein>
    <submittedName>
        <fullName evidence="5">Uncharacterized protein</fullName>
    </submittedName>
</protein>
<dbReference type="PANTHER" id="PTHR15040:SF1">
    <property type="entry name" value="DERMATOPONTIN-LIKE ISOFORM X1"/>
    <property type="match status" value="1"/>
</dbReference>
<dbReference type="AlphaFoldDB" id="A0A6S7HHE1"/>
<comment type="similarity">
    <text evidence="2">Belongs to the dermatopontin family.</text>
</comment>
<evidence type="ECO:0000256" key="2">
    <source>
        <dbReference type="ARBA" id="ARBA00008712"/>
    </source>
</evidence>
<dbReference type="GO" id="GO:0031012">
    <property type="term" value="C:extracellular matrix"/>
    <property type="evidence" value="ECO:0007669"/>
    <property type="project" value="TreeGrafter"/>
</dbReference>